<dbReference type="GO" id="GO:0005737">
    <property type="term" value="C:cytoplasm"/>
    <property type="evidence" value="ECO:0007669"/>
    <property type="project" value="UniProtKB-SubCell"/>
</dbReference>
<evidence type="ECO:0000256" key="7">
    <source>
        <dbReference type="SAM" id="MobiDB-lite"/>
    </source>
</evidence>
<dbReference type="OrthoDB" id="4036304at2759"/>
<feature type="region of interest" description="Disordered" evidence="7">
    <location>
        <begin position="211"/>
        <end position="245"/>
    </location>
</feature>
<reference evidence="9" key="1">
    <citation type="submission" date="2016-03" db="EMBL/GenBank/DDBJ databases">
        <authorList>
            <person name="Devillers Hugo."/>
        </authorList>
    </citation>
    <scope>NUCLEOTIDE SEQUENCE [LARGE SCALE GENOMIC DNA]</scope>
</reference>
<comment type="similarity">
    <text evidence="2 6">Belongs to the TDA11 family.</text>
</comment>
<dbReference type="AlphaFoldDB" id="A0A1G4JEZ1"/>
<keyword evidence="4 6" id="KW-0963">Cytoplasm</keyword>
<organism evidence="8 9">
    <name type="scientific">Lachancea meyersii CBS 8951</name>
    <dbReference type="NCBI Taxonomy" id="1266667"/>
    <lineage>
        <taxon>Eukaryota</taxon>
        <taxon>Fungi</taxon>
        <taxon>Dikarya</taxon>
        <taxon>Ascomycota</taxon>
        <taxon>Saccharomycotina</taxon>
        <taxon>Saccharomycetes</taxon>
        <taxon>Saccharomycetales</taxon>
        <taxon>Saccharomycetaceae</taxon>
        <taxon>Lachancea</taxon>
    </lineage>
</organism>
<evidence type="ECO:0000256" key="6">
    <source>
        <dbReference type="RuleBase" id="RU362140"/>
    </source>
</evidence>
<feature type="region of interest" description="Disordered" evidence="7">
    <location>
        <begin position="271"/>
        <end position="296"/>
    </location>
</feature>
<dbReference type="Pfam" id="PF17084">
    <property type="entry name" value="TDA11"/>
    <property type="match status" value="1"/>
</dbReference>
<evidence type="ECO:0000256" key="2">
    <source>
        <dbReference type="ARBA" id="ARBA00008382"/>
    </source>
</evidence>
<feature type="region of interest" description="Disordered" evidence="7">
    <location>
        <begin position="1"/>
        <end position="150"/>
    </location>
</feature>
<gene>
    <name evidence="6" type="primary">TDA11</name>
    <name evidence="8" type="ORF">LAME_0E01222G</name>
</gene>
<accession>A0A1G4JEZ1</accession>
<keyword evidence="5 6" id="KW-0175">Coiled coil</keyword>
<comment type="subcellular location">
    <subcellularLocation>
        <location evidence="1 6">Cytoplasm</location>
    </subcellularLocation>
</comment>
<evidence type="ECO:0000256" key="5">
    <source>
        <dbReference type="ARBA" id="ARBA00023054"/>
    </source>
</evidence>
<feature type="compositionally biased region" description="Low complexity" evidence="7">
    <location>
        <begin position="218"/>
        <end position="229"/>
    </location>
</feature>
<feature type="region of interest" description="Disordered" evidence="7">
    <location>
        <begin position="315"/>
        <end position="360"/>
    </location>
</feature>
<feature type="compositionally biased region" description="Low complexity" evidence="7">
    <location>
        <begin position="123"/>
        <end position="145"/>
    </location>
</feature>
<feature type="coiled-coil region" evidence="6">
    <location>
        <begin position="151"/>
        <end position="199"/>
    </location>
</feature>
<keyword evidence="9" id="KW-1185">Reference proteome</keyword>
<proteinExistence type="inferred from homology"/>
<feature type="compositionally biased region" description="Basic and acidic residues" evidence="7">
    <location>
        <begin position="343"/>
        <end position="360"/>
    </location>
</feature>
<sequence>MISRLDSFIEANDREASMDTSSRLTKAELDSFAADDELSRDGQTSTTPNGTKGIKIQTRASPASPSDQDHPLKHTPTRTPDHSKLGRSNTMKRLSLIQPVVSSSPTPKDHRQSQPALLKVRTRSQSVRSGHSRSSSAASEVQQQRDAGESVNSLLQLLANKELELLETKRKIDELRKGLNQEEAHLQLQTQQLQDLKTQVGKTVYNGMDDHKYTKTVQSAAQPSQSKKSGPTTLETPRLSSNRESMWSKPLTFFNQFDQLIQHELEKKLHWDEVPLPKKPSNAEQEPHSKPSDDVLGNVSSSLWSFVSDVRSGLMGINEEETTEQETLKSQRRSRNPSPLKFVGKEMELEDLQGKKANDN</sequence>
<dbReference type="Proteomes" id="UP000191144">
    <property type="component" value="Chromosome E"/>
</dbReference>
<evidence type="ECO:0000313" key="9">
    <source>
        <dbReference type="Proteomes" id="UP000191144"/>
    </source>
</evidence>
<evidence type="ECO:0000313" key="8">
    <source>
        <dbReference type="EMBL" id="SCU88809.1"/>
    </source>
</evidence>
<dbReference type="InterPro" id="IPR031388">
    <property type="entry name" value="Tda11"/>
</dbReference>
<feature type="compositionally biased region" description="Polar residues" evidence="7">
    <location>
        <begin position="230"/>
        <end position="245"/>
    </location>
</feature>
<evidence type="ECO:0000256" key="3">
    <source>
        <dbReference type="ARBA" id="ARBA00014140"/>
    </source>
</evidence>
<dbReference type="EMBL" id="LT598481">
    <property type="protein sequence ID" value="SCU88809.1"/>
    <property type="molecule type" value="Genomic_DNA"/>
</dbReference>
<protein>
    <recommendedName>
        <fullName evidence="3 6">Topoisomerase I damage affected protein 11</fullName>
    </recommendedName>
</protein>
<evidence type="ECO:0000256" key="1">
    <source>
        <dbReference type="ARBA" id="ARBA00004496"/>
    </source>
</evidence>
<evidence type="ECO:0000256" key="4">
    <source>
        <dbReference type="ARBA" id="ARBA00022490"/>
    </source>
</evidence>
<feature type="compositionally biased region" description="Polar residues" evidence="7">
    <location>
        <begin position="41"/>
        <end position="50"/>
    </location>
</feature>
<name>A0A1G4JEZ1_9SACH</name>